<evidence type="ECO:0000259" key="13">
    <source>
        <dbReference type="PROSITE" id="PS50880"/>
    </source>
</evidence>
<keyword evidence="10" id="KW-0238">DNA-binding</keyword>
<evidence type="ECO:0000256" key="8">
    <source>
        <dbReference type="ARBA" id="ARBA00022833"/>
    </source>
</evidence>
<keyword evidence="2" id="KW-0639">Primosome</keyword>
<keyword evidence="1" id="KW-0240">DNA-directed RNA polymerase</keyword>
<keyword evidence="5" id="KW-0235">DNA replication</keyword>
<dbReference type="GO" id="GO:0006269">
    <property type="term" value="P:DNA replication, synthesis of primer"/>
    <property type="evidence" value="ECO:0007669"/>
    <property type="project" value="UniProtKB-KW"/>
</dbReference>
<dbReference type="HAMAP" id="MF_00974">
    <property type="entry name" value="DNA_primase_DnaG"/>
    <property type="match status" value="1"/>
</dbReference>
<evidence type="ECO:0000313" key="15">
    <source>
        <dbReference type="Proteomes" id="UP000823615"/>
    </source>
</evidence>
<dbReference type="Proteomes" id="UP000823615">
    <property type="component" value="Unassembled WGS sequence"/>
</dbReference>
<dbReference type="InterPro" id="IPR006295">
    <property type="entry name" value="DNA_primase_DnaG"/>
</dbReference>
<evidence type="ECO:0000256" key="12">
    <source>
        <dbReference type="PIRSR" id="PIRSR002811-1"/>
    </source>
</evidence>
<proteinExistence type="inferred from homology"/>
<name>A0A9D9DZR3_9SPIO</name>
<dbReference type="SUPFAM" id="SSF57783">
    <property type="entry name" value="Zinc beta-ribbon"/>
    <property type="match status" value="1"/>
</dbReference>
<dbReference type="GO" id="GO:0003899">
    <property type="term" value="F:DNA-directed RNA polymerase activity"/>
    <property type="evidence" value="ECO:0007669"/>
    <property type="project" value="InterPro"/>
</dbReference>
<dbReference type="SUPFAM" id="SSF56731">
    <property type="entry name" value="DNA primase core"/>
    <property type="match status" value="1"/>
</dbReference>
<dbReference type="InterPro" id="IPR019475">
    <property type="entry name" value="DNA_primase_DnaB-bd"/>
</dbReference>
<dbReference type="CDD" id="cd03364">
    <property type="entry name" value="TOPRIM_DnaG_primases"/>
    <property type="match status" value="1"/>
</dbReference>
<dbReference type="AlphaFoldDB" id="A0A9D9DZR3"/>
<dbReference type="InterPro" id="IPR013264">
    <property type="entry name" value="DNAG_N"/>
</dbReference>
<evidence type="ECO:0000313" key="14">
    <source>
        <dbReference type="EMBL" id="MBO8436035.1"/>
    </source>
</evidence>
<comment type="caution">
    <text evidence="14">The sequence shown here is derived from an EMBL/GenBank/DDBJ whole genome shotgun (WGS) entry which is preliminary data.</text>
</comment>
<evidence type="ECO:0000256" key="4">
    <source>
        <dbReference type="ARBA" id="ARBA00022695"/>
    </source>
</evidence>
<feature type="non-terminal residue" evidence="14">
    <location>
        <position position="532"/>
    </location>
</feature>
<keyword evidence="11" id="KW-0804">Transcription</keyword>
<evidence type="ECO:0000256" key="7">
    <source>
        <dbReference type="ARBA" id="ARBA00022771"/>
    </source>
</evidence>
<evidence type="ECO:0000256" key="2">
    <source>
        <dbReference type="ARBA" id="ARBA00022515"/>
    </source>
</evidence>
<dbReference type="InterPro" id="IPR030846">
    <property type="entry name" value="DnaG_bac"/>
</dbReference>
<feature type="zinc finger region" description="CHC2-type" evidence="12">
    <location>
        <begin position="39"/>
        <end position="66"/>
    </location>
</feature>
<dbReference type="NCBIfam" id="TIGR01391">
    <property type="entry name" value="dnaG"/>
    <property type="match status" value="1"/>
</dbReference>
<dbReference type="SMART" id="SM00493">
    <property type="entry name" value="TOPRIM"/>
    <property type="match status" value="1"/>
</dbReference>
<keyword evidence="8 12" id="KW-0862">Zinc</keyword>
<dbReference type="InterPro" id="IPR034151">
    <property type="entry name" value="TOPRIM_DnaG_bac"/>
</dbReference>
<organism evidence="14 15">
    <name type="scientific">Candidatus Ornithospirochaeta stercoripullorum</name>
    <dbReference type="NCBI Taxonomy" id="2840899"/>
    <lineage>
        <taxon>Bacteria</taxon>
        <taxon>Pseudomonadati</taxon>
        <taxon>Spirochaetota</taxon>
        <taxon>Spirochaetia</taxon>
        <taxon>Spirochaetales</taxon>
        <taxon>Spirochaetaceae</taxon>
        <taxon>Spirochaetaceae incertae sedis</taxon>
        <taxon>Candidatus Ornithospirochaeta</taxon>
    </lineage>
</organism>
<dbReference type="GO" id="GO:0005737">
    <property type="term" value="C:cytoplasm"/>
    <property type="evidence" value="ECO:0007669"/>
    <property type="project" value="TreeGrafter"/>
</dbReference>
<dbReference type="GO" id="GO:1990077">
    <property type="term" value="C:primosome complex"/>
    <property type="evidence" value="ECO:0007669"/>
    <property type="project" value="UniProtKB-KW"/>
</dbReference>
<accession>A0A9D9DZR3</accession>
<dbReference type="Gene3D" id="3.90.980.10">
    <property type="entry name" value="DNA primase, catalytic core, N-terminal domain"/>
    <property type="match status" value="1"/>
</dbReference>
<dbReference type="Pfam" id="PF08275">
    <property type="entry name" value="DNAG_N"/>
    <property type="match status" value="1"/>
</dbReference>
<comment type="cofactor">
    <cofactor evidence="12">
        <name>Zn(2+)</name>
        <dbReference type="ChEBI" id="CHEBI:29105"/>
    </cofactor>
    <text evidence="12">Binds 1 zinc ion per monomer.</text>
</comment>
<reference evidence="14" key="2">
    <citation type="journal article" date="2021" name="PeerJ">
        <title>Extensive microbial diversity within the chicken gut microbiome revealed by metagenomics and culture.</title>
        <authorList>
            <person name="Gilroy R."/>
            <person name="Ravi A."/>
            <person name="Getino M."/>
            <person name="Pursley I."/>
            <person name="Horton D.L."/>
            <person name="Alikhan N.F."/>
            <person name="Baker D."/>
            <person name="Gharbi K."/>
            <person name="Hall N."/>
            <person name="Watson M."/>
            <person name="Adriaenssens E.M."/>
            <person name="Foster-Nyarko E."/>
            <person name="Jarju S."/>
            <person name="Secka A."/>
            <person name="Antonio M."/>
            <person name="Oren A."/>
            <person name="Chaudhuri R.R."/>
            <person name="La Ragione R."/>
            <person name="Hildebrand F."/>
            <person name="Pallen M.J."/>
        </authorList>
    </citation>
    <scope>NUCLEOTIDE SEQUENCE</scope>
    <source>
        <strain evidence="14">7293</strain>
    </source>
</reference>
<evidence type="ECO:0000256" key="11">
    <source>
        <dbReference type="ARBA" id="ARBA00023163"/>
    </source>
</evidence>
<evidence type="ECO:0000256" key="9">
    <source>
        <dbReference type="ARBA" id="ARBA00022842"/>
    </source>
</evidence>
<gene>
    <name evidence="14" type="primary">dnaG</name>
    <name evidence="14" type="ORF">IAA97_03550</name>
</gene>
<dbReference type="GO" id="GO:0000428">
    <property type="term" value="C:DNA-directed RNA polymerase complex"/>
    <property type="evidence" value="ECO:0007669"/>
    <property type="project" value="UniProtKB-KW"/>
</dbReference>
<dbReference type="Pfam" id="PF01807">
    <property type="entry name" value="Zn_ribbon_DnaG"/>
    <property type="match status" value="1"/>
</dbReference>
<dbReference type="InterPro" id="IPR002694">
    <property type="entry name" value="Znf_CHC2"/>
</dbReference>
<dbReference type="InterPro" id="IPR006171">
    <property type="entry name" value="TOPRIM_dom"/>
</dbReference>
<dbReference type="InterPro" id="IPR036977">
    <property type="entry name" value="DNA_primase_Znf_CHC2"/>
</dbReference>
<dbReference type="Gene3D" id="3.40.1360.10">
    <property type="match status" value="1"/>
</dbReference>
<evidence type="ECO:0000256" key="10">
    <source>
        <dbReference type="ARBA" id="ARBA00023125"/>
    </source>
</evidence>
<sequence>MPVYTDSTINSIKTRLSISEVVQMYIPVVTRSGRNWAKCPFHGNGNERTPSFAINDREGFYHCFGCGESGDMFTFVEKMEHVSFNEAVEILAKKAGVTLETKSGKAERKDKDEVEALYELNQRIAGTFSYLLLNSPEGEKALSYLQKRKVSDEMIKLFELGYAPSDTSWLYKFLQKKGYTDELLKKSGLFSPGSFPYPMFADRLIFPVRSWQGRYIAFSGRDLSGKENVPKYKNTSDTPVYSKRHNLFGLYQALDTLKKGKTPALIVEGNFDVISMHQAGITGAVASLGTAFTEEQVKLLSRYSNRIDLMFDSDEAGQKSTDKAIALIHKAGLECYVHKLSKGKDASEILEKDGSEALFNDFKGSESAFQYLVSKGSKTYNIQSARGKSDFVRYLSPFLQTTASSVEADSYVQSLSSLLSVSEESIRADMVSADKPQRMTGEDDRGIIQGSPRRRFFNPAAVSIDLFAMLYLANHRELFKEYRSRISFADLKDREAQMIYMALENAMRNEITSNELFLTMITDEDARNDTAT</sequence>
<evidence type="ECO:0000256" key="1">
    <source>
        <dbReference type="ARBA" id="ARBA00022478"/>
    </source>
</evidence>
<keyword evidence="4" id="KW-0548">Nucleotidyltransferase</keyword>
<reference evidence="14" key="1">
    <citation type="submission" date="2020-10" db="EMBL/GenBank/DDBJ databases">
        <authorList>
            <person name="Gilroy R."/>
        </authorList>
    </citation>
    <scope>NUCLEOTIDE SEQUENCE</scope>
    <source>
        <strain evidence="14">7293</strain>
    </source>
</reference>
<feature type="domain" description="Toprim" evidence="13">
    <location>
        <begin position="262"/>
        <end position="343"/>
    </location>
</feature>
<dbReference type="Pfam" id="PF10410">
    <property type="entry name" value="DnaB_bind"/>
    <property type="match status" value="1"/>
</dbReference>
<dbReference type="InterPro" id="IPR037068">
    <property type="entry name" value="DNA_primase_core_N_sf"/>
</dbReference>
<keyword evidence="9" id="KW-0460">Magnesium</keyword>
<dbReference type="SMART" id="SM00400">
    <property type="entry name" value="ZnF_CHCC"/>
    <property type="match status" value="1"/>
</dbReference>
<dbReference type="PIRSF" id="PIRSF002811">
    <property type="entry name" value="DnaG"/>
    <property type="match status" value="1"/>
</dbReference>
<keyword evidence="7 12" id="KW-0863">Zinc-finger</keyword>
<dbReference type="EMBL" id="JADIMT010000047">
    <property type="protein sequence ID" value="MBO8436035.1"/>
    <property type="molecule type" value="Genomic_DNA"/>
</dbReference>
<dbReference type="GO" id="GO:0008270">
    <property type="term" value="F:zinc ion binding"/>
    <property type="evidence" value="ECO:0007669"/>
    <property type="project" value="UniProtKB-KW"/>
</dbReference>
<dbReference type="GO" id="GO:0003677">
    <property type="term" value="F:DNA binding"/>
    <property type="evidence" value="ECO:0007669"/>
    <property type="project" value="UniProtKB-KW"/>
</dbReference>
<protein>
    <submittedName>
        <fullName evidence="14">DNA primase</fullName>
    </submittedName>
</protein>
<evidence type="ECO:0000256" key="5">
    <source>
        <dbReference type="ARBA" id="ARBA00022705"/>
    </source>
</evidence>
<dbReference type="PANTHER" id="PTHR30313">
    <property type="entry name" value="DNA PRIMASE"/>
    <property type="match status" value="1"/>
</dbReference>
<dbReference type="PANTHER" id="PTHR30313:SF2">
    <property type="entry name" value="DNA PRIMASE"/>
    <property type="match status" value="1"/>
</dbReference>
<dbReference type="PROSITE" id="PS50880">
    <property type="entry name" value="TOPRIM"/>
    <property type="match status" value="1"/>
</dbReference>
<keyword evidence="6 12" id="KW-0479">Metal-binding</keyword>
<dbReference type="InterPro" id="IPR050219">
    <property type="entry name" value="DnaG_primase"/>
</dbReference>
<evidence type="ECO:0000256" key="6">
    <source>
        <dbReference type="ARBA" id="ARBA00022723"/>
    </source>
</evidence>
<keyword evidence="3" id="KW-0808">Transferase</keyword>
<dbReference type="Gene3D" id="3.90.580.10">
    <property type="entry name" value="Zinc finger, CHC2-type domain"/>
    <property type="match status" value="1"/>
</dbReference>
<evidence type="ECO:0000256" key="3">
    <source>
        <dbReference type="ARBA" id="ARBA00022679"/>
    </source>
</evidence>
<dbReference type="Pfam" id="PF13155">
    <property type="entry name" value="Toprim_2"/>
    <property type="match status" value="1"/>
</dbReference>